<sequence>RVEELRAQVLLDRIKKNYYIGKNNRQDYEEVGEHGSSMKQRRKFRESKLVIG</sequence>
<reference evidence="2" key="1">
    <citation type="submission" date="2014-12" db="EMBL/GenBank/DDBJ databases">
        <title>Insight into the proteome of Arion vulgaris.</title>
        <authorList>
            <person name="Aradska J."/>
            <person name="Bulat T."/>
            <person name="Smidak R."/>
            <person name="Sarate P."/>
            <person name="Gangsoo J."/>
            <person name="Sialana F."/>
            <person name="Bilban M."/>
            <person name="Lubec G."/>
        </authorList>
    </citation>
    <scope>NUCLEOTIDE SEQUENCE</scope>
    <source>
        <tissue evidence="2">Skin</tissue>
    </source>
</reference>
<organism evidence="2">
    <name type="scientific">Arion vulgaris</name>
    <dbReference type="NCBI Taxonomy" id="1028688"/>
    <lineage>
        <taxon>Eukaryota</taxon>
        <taxon>Metazoa</taxon>
        <taxon>Spiralia</taxon>
        <taxon>Lophotrochozoa</taxon>
        <taxon>Mollusca</taxon>
        <taxon>Gastropoda</taxon>
        <taxon>Heterobranchia</taxon>
        <taxon>Euthyneura</taxon>
        <taxon>Panpulmonata</taxon>
        <taxon>Eupulmonata</taxon>
        <taxon>Stylommatophora</taxon>
        <taxon>Helicina</taxon>
        <taxon>Arionoidea</taxon>
        <taxon>Arionidae</taxon>
        <taxon>Arion</taxon>
    </lineage>
</organism>
<evidence type="ECO:0000313" key="2">
    <source>
        <dbReference type="EMBL" id="CEK57342.1"/>
    </source>
</evidence>
<feature type="region of interest" description="Disordered" evidence="1">
    <location>
        <begin position="31"/>
        <end position="52"/>
    </location>
</feature>
<gene>
    <name evidence="2" type="primary">ORF29924</name>
</gene>
<proteinExistence type="predicted"/>
<feature type="non-terminal residue" evidence="2">
    <location>
        <position position="1"/>
    </location>
</feature>
<protein>
    <submittedName>
        <fullName evidence="2">Uncharacterized protein</fullName>
    </submittedName>
</protein>
<accession>A0A0B6YMD2</accession>
<evidence type="ECO:0000256" key="1">
    <source>
        <dbReference type="SAM" id="MobiDB-lite"/>
    </source>
</evidence>
<dbReference type="EMBL" id="HACG01010477">
    <property type="protein sequence ID" value="CEK57342.1"/>
    <property type="molecule type" value="Transcribed_RNA"/>
</dbReference>
<name>A0A0B6YMD2_9EUPU</name>
<dbReference type="AlphaFoldDB" id="A0A0B6YMD2"/>